<reference evidence="1 2" key="1">
    <citation type="journal article" date="2014" name="Am. J. Bot.">
        <title>Genome assembly and annotation for red clover (Trifolium pratense; Fabaceae).</title>
        <authorList>
            <person name="Istvanek J."/>
            <person name="Jaros M."/>
            <person name="Krenek A."/>
            <person name="Repkova J."/>
        </authorList>
    </citation>
    <scope>NUCLEOTIDE SEQUENCE [LARGE SCALE GENOMIC DNA]</scope>
    <source>
        <strain evidence="2">cv. Tatra</strain>
        <tissue evidence="1">Young leaves</tissue>
    </source>
</reference>
<proteinExistence type="predicted"/>
<gene>
    <name evidence="1" type="ORF">L195_g062443</name>
</gene>
<comment type="caution">
    <text evidence="1">The sequence shown here is derived from an EMBL/GenBank/DDBJ whole genome shotgun (WGS) entry which is preliminary data.</text>
</comment>
<organism evidence="1 2">
    <name type="scientific">Trifolium pratense</name>
    <name type="common">Red clover</name>
    <dbReference type="NCBI Taxonomy" id="57577"/>
    <lineage>
        <taxon>Eukaryota</taxon>
        <taxon>Viridiplantae</taxon>
        <taxon>Streptophyta</taxon>
        <taxon>Embryophyta</taxon>
        <taxon>Tracheophyta</taxon>
        <taxon>Spermatophyta</taxon>
        <taxon>Magnoliopsida</taxon>
        <taxon>eudicotyledons</taxon>
        <taxon>Gunneridae</taxon>
        <taxon>Pentapetalae</taxon>
        <taxon>rosids</taxon>
        <taxon>fabids</taxon>
        <taxon>Fabales</taxon>
        <taxon>Fabaceae</taxon>
        <taxon>Papilionoideae</taxon>
        <taxon>50 kb inversion clade</taxon>
        <taxon>NPAAA clade</taxon>
        <taxon>Hologalegina</taxon>
        <taxon>IRL clade</taxon>
        <taxon>Trifolieae</taxon>
        <taxon>Trifolium</taxon>
    </lineage>
</organism>
<name>A0A2K3KFU8_TRIPR</name>
<dbReference type="Proteomes" id="UP000236291">
    <property type="component" value="Unassembled WGS sequence"/>
</dbReference>
<evidence type="ECO:0000313" key="1">
    <source>
        <dbReference type="EMBL" id="PNX65129.1"/>
    </source>
</evidence>
<reference evidence="1 2" key="2">
    <citation type="journal article" date="2017" name="Front. Plant Sci.">
        <title>Gene Classification and Mining of Molecular Markers Useful in Red Clover (Trifolium pratense) Breeding.</title>
        <authorList>
            <person name="Istvanek J."/>
            <person name="Dluhosova J."/>
            <person name="Dluhos P."/>
            <person name="Patkova L."/>
            <person name="Nedelnik J."/>
            <person name="Repkova J."/>
        </authorList>
    </citation>
    <scope>NUCLEOTIDE SEQUENCE [LARGE SCALE GENOMIC DNA]</scope>
    <source>
        <strain evidence="2">cv. Tatra</strain>
        <tissue evidence="1">Young leaves</tissue>
    </source>
</reference>
<dbReference type="EMBL" id="ASHM01175221">
    <property type="protein sequence ID" value="PNX65129.1"/>
    <property type="molecule type" value="Genomic_DNA"/>
</dbReference>
<feature type="non-terminal residue" evidence="1">
    <location>
        <position position="1"/>
    </location>
</feature>
<evidence type="ECO:0000313" key="2">
    <source>
        <dbReference type="Proteomes" id="UP000236291"/>
    </source>
</evidence>
<sequence length="50" mass="5817">ISVSKCTSNCKLLFFKMLSSTLKQLQEKVEALEEEQNMKLKPLEDGWEIQ</sequence>
<protein>
    <submittedName>
        <fullName evidence="1">Uncharacterized protein</fullName>
    </submittedName>
</protein>
<dbReference type="AlphaFoldDB" id="A0A2K3KFU8"/>
<accession>A0A2K3KFU8</accession>